<reference evidence="1 2" key="1">
    <citation type="journal article" date="2022" name="Genome Biol. Evol.">
        <title>The Spruce Budworm Genome: Reconstructing the Evolutionary History of Antifreeze Proteins.</title>
        <authorList>
            <person name="Beliveau C."/>
            <person name="Gagne P."/>
            <person name="Picq S."/>
            <person name="Vernygora O."/>
            <person name="Keeling C.I."/>
            <person name="Pinkney K."/>
            <person name="Doucet D."/>
            <person name="Wen F."/>
            <person name="Johnston J.S."/>
            <person name="Maaroufi H."/>
            <person name="Boyle B."/>
            <person name="Laroche J."/>
            <person name="Dewar K."/>
            <person name="Juretic N."/>
            <person name="Blackburn G."/>
            <person name="Nisole A."/>
            <person name="Brunet B."/>
            <person name="Brandao M."/>
            <person name="Lumley L."/>
            <person name="Duan J."/>
            <person name="Quan G."/>
            <person name="Lucarotti C.J."/>
            <person name="Roe A.D."/>
            <person name="Sperling F.A.H."/>
            <person name="Levesque R.C."/>
            <person name="Cusson M."/>
        </authorList>
    </citation>
    <scope>NUCLEOTIDE SEQUENCE [LARGE SCALE GENOMIC DNA]</scope>
    <source>
        <strain evidence="1">Glfc:IPQL:Cfum</strain>
    </source>
</reference>
<name>A0ACC0JLY5_CHOFU</name>
<accession>A0ACC0JLY5</accession>
<evidence type="ECO:0000313" key="1">
    <source>
        <dbReference type="EMBL" id="KAI8425098.1"/>
    </source>
</evidence>
<proteinExistence type="predicted"/>
<dbReference type="Proteomes" id="UP001064048">
    <property type="component" value="Chromosome 11"/>
</dbReference>
<comment type="caution">
    <text evidence="1">The sequence shown here is derived from an EMBL/GenBank/DDBJ whole genome shotgun (WGS) entry which is preliminary data.</text>
</comment>
<gene>
    <name evidence="1" type="ORF">MSG28_006957</name>
</gene>
<evidence type="ECO:0000313" key="2">
    <source>
        <dbReference type="Proteomes" id="UP001064048"/>
    </source>
</evidence>
<organism evidence="1 2">
    <name type="scientific">Choristoneura fumiferana</name>
    <name type="common">Spruce budworm moth</name>
    <name type="synonym">Archips fumiferana</name>
    <dbReference type="NCBI Taxonomy" id="7141"/>
    <lineage>
        <taxon>Eukaryota</taxon>
        <taxon>Metazoa</taxon>
        <taxon>Ecdysozoa</taxon>
        <taxon>Arthropoda</taxon>
        <taxon>Hexapoda</taxon>
        <taxon>Insecta</taxon>
        <taxon>Pterygota</taxon>
        <taxon>Neoptera</taxon>
        <taxon>Endopterygota</taxon>
        <taxon>Lepidoptera</taxon>
        <taxon>Glossata</taxon>
        <taxon>Ditrysia</taxon>
        <taxon>Tortricoidea</taxon>
        <taxon>Tortricidae</taxon>
        <taxon>Tortricinae</taxon>
        <taxon>Choristoneura</taxon>
    </lineage>
</organism>
<dbReference type="EMBL" id="CM046111">
    <property type="protein sequence ID" value="KAI8425098.1"/>
    <property type="molecule type" value="Genomic_DNA"/>
</dbReference>
<sequence length="273" mass="29752">METVDRMRSFEFSIVHLLTCIGFFIMYLIEELVHMYIHSREKKNAKALPLVRNLSVRRSRASPDSAGDKSVTNSTADLIEPENEKKKDVETNHGHSHHHSHMPVSGGDDVTTALRGLLIVLALSIHELFEGLAVGLESSASHVWYMLGAVSAHKLVIAFCIGVELIASRTKTWLSIVYITTFAIVSPIGIGIGLILVGGQGATAAGTYSVVLQGLASGTLLYVIFFEIWKSDRTGILQYIAAVVGFCLMFGLQLLTPHSHSHGDGDHGHSHDK</sequence>
<protein>
    <submittedName>
        <fullName evidence="1">Uncharacterized protein</fullName>
    </submittedName>
</protein>
<keyword evidence="2" id="KW-1185">Reference proteome</keyword>